<keyword evidence="1" id="KW-1133">Transmembrane helix</keyword>
<evidence type="ECO:0000313" key="3">
    <source>
        <dbReference type="Proteomes" id="UP000308652"/>
    </source>
</evidence>
<dbReference type="OrthoDB" id="14833at2759"/>
<organism evidence="2 3">
    <name type="scientific">Crucibulum laeve</name>
    <dbReference type="NCBI Taxonomy" id="68775"/>
    <lineage>
        <taxon>Eukaryota</taxon>
        <taxon>Fungi</taxon>
        <taxon>Dikarya</taxon>
        <taxon>Basidiomycota</taxon>
        <taxon>Agaricomycotina</taxon>
        <taxon>Agaricomycetes</taxon>
        <taxon>Agaricomycetidae</taxon>
        <taxon>Agaricales</taxon>
        <taxon>Agaricineae</taxon>
        <taxon>Nidulariaceae</taxon>
        <taxon>Crucibulum</taxon>
    </lineage>
</organism>
<gene>
    <name evidence="2" type="ORF">BDQ12DRAFT_439153</name>
</gene>
<keyword evidence="3" id="KW-1185">Reference proteome</keyword>
<evidence type="ECO:0000313" key="2">
    <source>
        <dbReference type="EMBL" id="TFK41409.1"/>
    </source>
</evidence>
<protein>
    <recommendedName>
        <fullName evidence="4">Transmembrane protein</fullName>
    </recommendedName>
</protein>
<evidence type="ECO:0008006" key="4">
    <source>
        <dbReference type="Google" id="ProtNLM"/>
    </source>
</evidence>
<feature type="transmembrane region" description="Helical" evidence="1">
    <location>
        <begin position="50"/>
        <end position="71"/>
    </location>
</feature>
<keyword evidence="1" id="KW-0812">Transmembrane</keyword>
<name>A0A5C3M7Q2_9AGAR</name>
<reference evidence="2 3" key="1">
    <citation type="journal article" date="2019" name="Nat. Ecol. Evol.">
        <title>Megaphylogeny resolves global patterns of mushroom evolution.</title>
        <authorList>
            <person name="Varga T."/>
            <person name="Krizsan K."/>
            <person name="Foldi C."/>
            <person name="Dima B."/>
            <person name="Sanchez-Garcia M."/>
            <person name="Sanchez-Ramirez S."/>
            <person name="Szollosi G.J."/>
            <person name="Szarkandi J.G."/>
            <person name="Papp V."/>
            <person name="Albert L."/>
            <person name="Andreopoulos W."/>
            <person name="Angelini C."/>
            <person name="Antonin V."/>
            <person name="Barry K.W."/>
            <person name="Bougher N.L."/>
            <person name="Buchanan P."/>
            <person name="Buyck B."/>
            <person name="Bense V."/>
            <person name="Catcheside P."/>
            <person name="Chovatia M."/>
            <person name="Cooper J."/>
            <person name="Damon W."/>
            <person name="Desjardin D."/>
            <person name="Finy P."/>
            <person name="Geml J."/>
            <person name="Haridas S."/>
            <person name="Hughes K."/>
            <person name="Justo A."/>
            <person name="Karasinski D."/>
            <person name="Kautmanova I."/>
            <person name="Kiss B."/>
            <person name="Kocsube S."/>
            <person name="Kotiranta H."/>
            <person name="LaButti K.M."/>
            <person name="Lechner B.E."/>
            <person name="Liimatainen K."/>
            <person name="Lipzen A."/>
            <person name="Lukacs Z."/>
            <person name="Mihaltcheva S."/>
            <person name="Morgado L.N."/>
            <person name="Niskanen T."/>
            <person name="Noordeloos M.E."/>
            <person name="Ohm R.A."/>
            <person name="Ortiz-Santana B."/>
            <person name="Ovrebo C."/>
            <person name="Racz N."/>
            <person name="Riley R."/>
            <person name="Savchenko A."/>
            <person name="Shiryaev A."/>
            <person name="Soop K."/>
            <person name="Spirin V."/>
            <person name="Szebenyi C."/>
            <person name="Tomsovsky M."/>
            <person name="Tulloss R.E."/>
            <person name="Uehling J."/>
            <person name="Grigoriev I.V."/>
            <person name="Vagvolgyi C."/>
            <person name="Papp T."/>
            <person name="Martin F.M."/>
            <person name="Miettinen O."/>
            <person name="Hibbett D.S."/>
            <person name="Nagy L.G."/>
        </authorList>
    </citation>
    <scope>NUCLEOTIDE SEQUENCE [LARGE SCALE GENOMIC DNA]</scope>
    <source>
        <strain evidence="2 3">CBS 166.37</strain>
    </source>
</reference>
<evidence type="ECO:0000256" key="1">
    <source>
        <dbReference type="SAM" id="Phobius"/>
    </source>
</evidence>
<proteinExistence type="predicted"/>
<keyword evidence="1" id="KW-0472">Membrane</keyword>
<dbReference type="AlphaFoldDB" id="A0A5C3M7Q2"/>
<dbReference type="EMBL" id="ML213595">
    <property type="protein sequence ID" value="TFK41409.1"/>
    <property type="molecule type" value="Genomic_DNA"/>
</dbReference>
<dbReference type="Proteomes" id="UP000308652">
    <property type="component" value="Unassembled WGS sequence"/>
</dbReference>
<accession>A0A5C3M7Q2</accession>
<sequence>MNSSCAKTDTTTRTVFFLHNSLLHSPSLFTFDRLRSIILSSLHHSSLPPLLAFSFFLMLSSFIVGILFLPFS</sequence>